<dbReference type="EMBL" id="QHHU01000116">
    <property type="protein sequence ID" value="RSM35076.1"/>
    <property type="molecule type" value="Genomic_DNA"/>
</dbReference>
<feature type="domain" description="RNA polymerase sigma factor 70 region 4 type 2" evidence="5">
    <location>
        <begin position="180"/>
        <end position="231"/>
    </location>
</feature>
<dbReference type="GO" id="GO:0016987">
    <property type="term" value="F:sigma factor activity"/>
    <property type="evidence" value="ECO:0007669"/>
    <property type="project" value="UniProtKB-KW"/>
</dbReference>
<dbReference type="InterPro" id="IPR013249">
    <property type="entry name" value="RNA_pol_sigma70_r4_t2"/>
</dbReference>
<organism evidence="6 7">
    <name type="scientific">Amycolatopsis balhimycina DSM 5908</name>
    <dbReference type="NCBI Taxonomy" id="1081091"/>
    <lineage>
        <taxon>Bacteria</taxon>
        <taxon>Bacillati</taxon>
        <taxon>Actinomycetota</taxon>
        <taxon>Actinomycetes</taxon>
        <taxon>Pseudonocardiales</taxon>
        <taxon>Pseudonocardiaceae</taxon>
        <taxon>Amycolatopsis</taxon>
    </lineage>
</organism>
<dbReference type="OrthoDB" id="4184921at2"/>
<dbReference type="InterPro" id="IPR036388">
    <property type="entry name" value="WH-like_DNA-bd_sf"/>
</dbReference>
<evidence type="ECO:0000256" key="2">
    <source>
        <dbReference type="ARBA" id="ARBA00023015"/>
    </source>
</evidence>
<accession>A0A428VW70</accession>
<comment type="caution">
    <text evidence="6">The sequence shown here is derived from an EMBL/GenBank/DDBJ whole genome shotgun (WGS) entry which is preliminary data.</text>
</comment>
<evidence type="ECO:0000256" key="4">
    <source>
        <dbReference type="ARBA" id="ARBA00023163"/>
    </source>
</evidence>
<evidence type="ECO:0000256" key="1">
    <source>
        <dbReference type="ARBA" id="ARBA00010641"/>
    </source>
</evidence>
<comment type="similarity">
    <text evidence="1">Belongs to the sigma-70 factor family. ECF subfamily.</text>
</comment>
<dbReference type="SUPFAM" id="SSF88659">
    <property type="entry name" value="Sigma3 and sigma4 domains of RNA polymerase sigma factors"/>
    <property type="match status" value="1"/>
</dbReference>
<sequence length="380" mass="43057">MSDSHNLSRGFRDEARLRSEAELVRVVRDKGSSSQEAQLLMTRLYRYAIPVMRDLVKSGQIVNKVMQIGRPIPPSELRRLSDVDQMDLVMDVIAEAGRLFMSQFLLGEQRWRPGLASISTTFINACIREFPSGLRKVSRAARLKALNEVLVDAMPDDVQQLTAATSSEGVDPERQTLAKLELMEVLARVTERERHILLLHGAGLTHGEIASAIDATPDAVRKMLARARKKIRKDRARRSIDLTNEEFTKTTTLIETWQHLQQWGVGTLEMAVTIKGIIDNARKTFEDSRFPALYRPSPKIPHNMLDIILDHIDVDVDREDRVSWMSKRARVTRRVLDAIRTEFPDVNRPNPHSKGAVSDLQQFYDSLKLACAPEETSSLS</sequence>
<keyword evidence="7" id="KW-1185">Reference proteome</keyword>
<dbReference type="Gene3D" id="1.10.10.10">
    <property type="entry name" value="Winged helix-like DNA-binding domain superfamily/Winged helix DNA-binding domain"/>
    <property type="match status" value="1"/>
</dbReference>
<evidence type="ECO:0000256" key="3">
    <source>
        <dbReference type="ARBA" id="ARBA00023082"/>
    </source>
</evidence>
<dbReference type="InterPro" id="IPR013324">
    <property type="entry name" value="RNA_pol_sigma_r3/r4-like"/>
</dbReference>
<keyword evidence="3" id="KW-0731">Sigma factor</keyword>
<evidence type="ECO:0000259" key="5">
    <source>
        <dbReference type="Pfam" id="PF08281"/>
    </source>
</evidence>
<proteinExistence type="inferred from homology"/>
<keyword evidence="4" id="KW-0804">Transcription</keyword>
<keyword evidence="2" id="KW-0805">Transcription regulation</keyword>
<evidence type="ECO:0000313" key="7">
    <source>
        <dbReference type="Proteomes" id="UP000286716"/>
    </source>
</evidence>
<dbReference type="GO" id="GO:0003677">
    <property type="term" value="F:DNA binding"/>
    <property type="evidence" value="ECO:0007669"/>
    <property type="project" value="InterPro"/>
</dbReference>
<dbReference type="CDD" id="cd06171">
    <property type="entry name" value="Sigma70_r4"/>
    <property type="match status" value="1"/>
</dbReference>
<dbReference type="Pfam" id="PF08281">
    <property type="entry name" value="Sigma70_r4_2"/>
    <property type="match status" value="1"/>
</dbReference>
<dbReference type="AlphaFoldDB" id="A0A428VW70"/>
<dbReference type="Proteomes" id="UP000286716">
    <property type="component" value="Unassembled WGS sequence"/>
</dbReference>
<gene>
    <name evidence="6" type="ORF">DMA12_45695</name>
</gene>
<evidence type="ECO:0000313" key="6">
    <source>
        <dbReference type="EMBL" id="RSM35076.1"/>
    </source>
</evidence>
<dbReference type="GO" id="GO:0006352">
    <property type="term" value="P:DNA-templated transcription initiation"/>
    <property type="evidence" value="ECO:0007669"/>
    <property type="project" value="InterPro"/>
</dbReference>
<reference evidence="6 7" key="1">
    <citation type="submission" date="2018-05" db="EMBL/GenBank/DDBJ databases">
        <title>Evolution of GPA BGCs.</title>
        <authorList>
            <person name="Waglechner N."/>
            <person name="Wright G.D."/>
        </authorList>
    </citation>
    <scope>NUCLEOTIDE SEQUENCE [LARGE SCALE GENOMIC DNA]</scope>
    <source>
        <strain evidence="6 7">DSM 5908</strain>
    </source>
</reference>
<name>A0A428VW70_AMYBA</name>
<protein>
    <submittedName>
        <fullName evidence="6">Sigma-70 family RNA polymerase sigma factor</fullName>
    </submittedName>
</protein>